<dbReference type="NCBIfam" id="TIGR04357">
    <property type="entry name" value="CofD_rel_GAK"/>
    <property type="match status" value="1"/>
</dbReference>
<organism evidence="1 2">
    <name type="scientific">Candidatus Terasakiella magnetica</name>
    <dbReference type="NCBI Taxonomy" id="1867952"/>
    <lineage>
        <taxon>Bacteria</taxon>
        <taxon>Pseudomonadati</taxon>
        <taxon>Pseudomonadota</taxon>
        <taxon>Alphaproteobacteria</taxon>
        <taxon>Rhodospirillales</taxon>
        <taxon>Terasakiellaceae</taxon>
        <taxon>Terasakiella</taxon>
    </lineage>
</organism>
<dbReference type="Gene3D" id="3.40.50.10680">
    <property type="entry name" value="CofD-like domains"/>
    <property type="match status" value="1"/>
</dbReference>
<sequence>MKKTSVSRHVIMPDILRISRYEKAPEYGPKILFFSGGTALTQTSRVLKKFTHNSIHLVTPFDSGGSSAILRKAFDMPAIGDMRSRMMALADESISGSPEIFQLFAFRLPQNAKKKELLGQLESMANGKDARVAAIKNPMRRLIRTHLSMFLEHMPVGFDLKGASIGNLILAAGYLNHRHQLDPVIFMFSKLVNVLGQVTPIVNDTMHLAVKLENGEMVYGQHMITGKEVEGLTSPIKEFFLVDSLKKPVKAQANLQKKKKKMINEADLICYPPGSFYSSLLANLLPKGVGSAVAETKCPKIYAPSLGQDPERIGLSLDQTIFKLLETLKNDVGIDCPASSLLTHVFIDSENGDNLKSATKARLKAEGIDIIDTRLVSPHTAPYYDPQLLVMALLSLT</sequence>
<dbReference type="EMBL" id="FLYE01000001">
    <property type="protein sequence ID" value="SCA54774.1"/>
    <property type="molecule type" value="Genomic_DNA"/>
</dbReference>
<dbReference type="AlphaFoldDB" id="A0A1C3RC11"/>
<dbReference type="InterPro" id="IPR038136">
    <property type="entry name" value="CofD-like_dom_sf"/>
</dbReference>
<proteinExistence type="predicted"/>
<dbReference type="CDD" id="cd07187">
    <property type="entry name" value="YvcK_like"/>
    <property type="match status" value="1"/>
</dbReference>
<dbReference type="OrthoDB" id="5413830at2"/>
<reference evidence="1 2" key="1">
    <citation type="submission" date="2016-07" db="EMBL/GenBank/DDBJ databases">
        <authorList>
            <person name="Lefevre C.T."/>
        </authorList>
    </citation>
    <scope>NUCLEOTIDE SEQUENCE [LARGE SCALE GENOMIC DNA]</scope>
    <source>
        <strain evidence="1">PR1</strain>
    </source>
</reference>
<dbReference type="InterPro" id="IPR027591">
    <property type="entry name" value="CofD-rel_GAK"/>
</dbReference>
<evidence type="ECO:0000313" key="2">
    <source>
        <dbReference type="Proteomes" id="UP000231658"/>
    </source>
</evidence>
<name>A0A1C3RC11_9PROT</name>
<accession>A0A1C3RC11</accession>
<dbReference type="STRING" id="1867952.MTBPR1_10021"/>
<keyword evidence="2" id="KW-1185">Reference proteome</keyword>
<evidence type="ECO:0008006" key="3">
    <source>
        <dbReference type="Google" id="ProtNLM"/>
    </source>
</evidence>
<dbReference type="Pfam" id="PF01933">
    <property type="entry name" value="CofD"/>
    <property type="match status" value="1"/>
</dbReference>
<dbReference type="InterPro" id="IPR002882">
    <property type="entry name" value="CofD"/>
</dbReference>
<evidence type="ECO:0000313" key="1">
    <source>
        <dbReference type="EMBL" id="SCA54774.1"/>
    </source>
</evidence>
<dbReference type="PANTHER" id="PTHR31240:SF0">
    <property type="entry name" value="MATERNAL EFFECT EMBRYO ARREST 18"/>
    <property type="match status" value="1"/>
</dbReference>
<gene>
    <name evidence="1" type="ORF">MTBPR1_10021</name>
</gene>
<dbReference type="SUPFAM" id="SSF142338">
    <property type="entry name" value="CofD-like"/>
    <property type="match status" value="1"/>
</dbReference>
<dbReference type="Proteomes" id="UP000231658">
    <property type="component" value="Unassembled WGS sequence"/>
</dbReference>
<dbReference type="GO" id="GO:0043743">
    <property type="term" value="F:LPPG:FO 2-phospho-L-lactate transferase activity"/>
    <property type="evidence" value="ECO:0007669"/>
    <property type="project" value="InterPro"/>
</dbReference>
<protein>
    <recommendedName>
        <fullName evidence="3">GAK system CofD-like protein</fullName>
    </recommendedName>
</protein>
<dbReference type="PANTHER" id="PTHR31240">
    <property type="entry name" value="MATERNAL EFFECT EMBRYO ARREST 18"/>
    <property type="match status" value="1"/>
</dbReference>
<dbReference type="RefSeq" id="WP_069186042.1">
    <property type="nucleotide sequence ID" value="NZ_FLYE01000001.1"/>
</dbReference>